<reference evidence="1 2" key="1">
    <citation type="journal article" date="2020" name="Microorganisms">
        <title>Simultaneous Genome Sequencing of Prosthecochloris ethylica and Desulfuromonas acetoxidans within a Syntrophic Mixture Reveals Unique Pili and Protein Interactions.</title>
        <authorList>
            <person name="Kyndt J.A."/>
            <person name="Van Beeumen J.J."/>
            <person name="Meyer T.E."/>
        </authorList>
    </citation>
    <scope>NUCLEOTIDE SEQUENCE [LARGE SCALE GENOMIC DNA]</scope>
    <source>
        <strain evidence="1 2">N3</strain>
    </source>
</reference>
<dbReference type="InterPro" id="IPR007709">
    <property type="entry name" value="N-FG_amidohydro"/>
</dbReference>
<name>A0ABR9XQB6_9CHLB</name>
<evidence type="ECO:0000313" key="2">
    <source>
        <dbReference type="Proteomes" id="UP000619838"/>
    </source>
</evidence>
<organism evidence="1 2">
    <name type="scientific">Prosthecochloris ethylica</name>
    <dbReference type="NCBI Taxonomy" id="2743976"/>
    <lineage>
        <taxon>Bacteria</taxon>
        <taxon>Pseudomonadati</taxon>
        <taxon>Chlorobiota</taxon>
        <taxon>Chlorobiia</taxon>
        <taxon>Chlorobiales</taxon>
        <taxon>Chlorobiaceae</taxon>
        <taxon>Prosthecochloris</taxon>
    </lineage>
</organism>
<evidence type="ECO:0000313" key="1">
    <source>
        <dbReference type="EMBL" id="MBF0636023.1"/>
    </source>
</evidence>
<keyword evidence="2" id="KW-1185">Reference proteome</keyword>
<comment type="caution">
    <text evidence="1">The sequence shown here is derived from an EMBL/GenBank/DDBJ whole genome shotgun (WGS) entry which is preliminary data.</text>
</comment>
<gene>
    <name evidence="1" type="ORF">INT08_02355</name>
</gene>
<dbReference type="Proteomes" id="UP000619838">
    <property type="component" value="Unassembled WGS sequence"/>
</dbReference>
<dbReference type="SUPFAM" id="SSF53187">
    <property type="entry name" value="Zn-dependent exopeptidases"/>
    <property type="match status" value="1"/>
</dbReference>
<dbReference type="Gene3D" id="3.40.630.40">
    <property type="entry name" value="Zn-dependent exopeptidases"/>
    <property type="match status" value="1"/>
</dbReference>
<accession>A0ABR9XQB6</accession>
<dbReference type="Pfam" id="PF05013">
    <property type="entry name" value="FGase"/>
    <property type="match status" value="1"/>
</dbReference>
<proteinExistence type="predicted"/>
<dbReference type="EMBL" id="JADGII010000003">
    <property type="protein sequence ID" value="MBF0636023.1"/>
    <property type="molecule type" value="Genomic_DNA"/>
</dbReference>
<sequence>MVLHGFEMVDGRSPLIAVALHHGHELRPELHDFLAVSEADRLREEDPFTGVLADIAPSRLISYVSRFEVDLNRAPSRAVYRKAEDAWGLDVWNAPLPAPLIRTSLKRYRLFYRHASLLLKHAEERFGRFVVFDLHSYNYRRGGPAALPDDPLLTPDINIGTGSMNRVYWAPVVDHVMAVLQSSDMPGHPLDVRENVKFRGGYFASWVHRHFPLSGCVISLECRKFFMDEWTGELYRDEFLALEAALKKAAAAALEVLMDGSKGRCA</sequence>
<protein>
    <submittedName>
        <fullName evidence="1">N-formylglutamate amidohydrolase</fullName>
    </submittedName>
</protein>